<feature type="region of interest" description="Disordered" evidence="1">
    <location>
        <begin position="83"/>
        <end position="116"/>
    </location>
</feature>
<dbReference type="EMBL" id="LMAW01002224">
    <property type="protein sequence ID" value="KQK81728.1"/>
    <property type="molecule type" value="Genomic_DNA"/>
</dbReference>
<organism evidence="2 3">
    <name type="scientific">Amazona aestiva</name>
    <name type="common">Blue-fronted Amazon parrot</name>
    <dbReference type="NCBI Taxonomy" id="12930"/>
    <lineage>
        <taxon>Eukaryota</taxon>
        <taxon>Metazoa</taxon>
        <taxon>Chordata</taxon>
        <taxon>Craniata</taxon>
        <taxon>Vertebrata</taxon>
        <taxon>Euteleostomi</taxon>
        <taxon>Archelosauria</taxon>
        <taxon>Archosauria</taxon>
        <taxon>Dinosauria</taxon>
        <taxon>Saurischia</taxon>
        <taxon>Theropoda</taxon>
        <taxon>Coelurosauria</taxon>
        <taxon>Aves</taxon>
        <taxon>Neognathae</taxon>
        <taxon>Neoaves</taxon>
        <taxon>Telluraves</taxon>
        <taxon>Australaves</taxon>
        <taxon>Psittaciformes</taxon>
        <taxon>Psittacidae</taxon>
        <taxon>Amazona</taxon>
    </lineage>
</organism>
<evidence type="ECO:0000256" key="1">
    <source>
        <dbReference type="SAM" id="MobiDB-lite"/>
    </source>
</evidence>
<proteinExistence type="predicted"/>
<sequence>MSWSMILRYSSAMLEITSPTWQTLELLMIFHKHSAPWESGLPKAKMMRHLDPAAGTADEEINKGAEEFEVKLDLWENWRSDGCSASAQGLSGPSLEDGDLPIVPSSGDSEDEMLLP</sequence>
<dbReference type="AlphaFoldDB" id="A0A0Q3MHC3"/>
<evidence type="ECO:0000313" key="3">
    <source>
        <dbReference type="Proteomes" id="UP000051836"/>
    </source>
</evidence>
<dbReference type="Proteomes" id="UP000051836">
    <property type="component" value="Unassembled WGS sequence"/>
</dbReference>
<reference evidence="2 3" key="1">
    <citation type="submission" date="2015-10" db="EMBL/GenBank/DDBJ databases">
        <authorList>
            <person name="Gilbert D.G."/>
        </authorList>
    </citation>
    <scope>NUCLEOTIDE SEQUENCE [LARGE SCALE GENOMIC DNA]</scope>
    <source>
        <strain evidence="2">FVVF132</strain>
    </source>
</reference>
<name>A0A0Q3MHC3_AMAAE</name>
<gene>
    <name evidence="2" type="ORF">AAES_109604</name>
</gene>
<protein>
    <submittedName>
        <fullName evidence="2">Uncharacterized protein</fullName>
    </submittedName>
</protein>
<evidence type="ECO:0000313" key="2">
    <source>
        <dbReference type="EMBL" id="KQK81728.1"/>
    </source>
</evidence>
<accession>A0A0Q3MHC3</accession>
<comment type="caution">
    <text evidence="2">The sequence shown here is derived from an EMBL/GenBank/DDBJ whole genome shotgun (WGS) entry which is preliminary data.</text>
</comment>
<keyword evidence="3" id="KW-1185">Reference proteome</keyword>